<dbReference type="InterPro" id="IPR000537">
    <property type="entry name" value="UbiA_prenyltransferase"/>
</dbReference>
<dbReference type="RefSeq" id="WP_106209106.1">
    <property type="nucleotide sequence ID" value="NZ_PVTL01000001.1"/>
</dbReference>
<accession>A0A2T0VIZ1</accession>
<feature type="transmembrane region" description="Helical" evidence="5">
    <location>
        <begin position="222"/>
        <end position="244"/>
    </location>
</feature>
<keyword evidence="7" id="KW-1185">Reference proteome</keyword>
<dbReference type="EMBL" id="PVTL01000001">
    <property type="protein sequence ID" value="PRY70173.1"/>
    <property type="molecule type" value="Genomic_DNA"/>
</dbReference>
<feature type="transmembrane region" description="Helical" evidence="5">
    <location>
        <begin position="197"/>
        <end position="216"/>
    </location>
</feature>
<dbReference type="CDD" id="cd13956">
    <property type="entry name" value="PT_UbiA"/>
    <property type="match status" value="1"/>
</dbReference>
<dbReference type="InterPro" id="IPR044878">
    <property type="entry name" value="UbiA_sf"/>
</dbReference>
<proteinExistence type="predicted"/>
<evidence type="ECO:0000313" key="6">
    <source>
        <dbReference type="EMBL" id="PRY70173.1"/>
    </source>
</evidence>
<organism evidence="6 7">
    <name type="scientific">Glaciihabitans tibetensis</name>
    <dbReference type="NCBI Taxonomy" id="1266600"/>
    <lineage>
        <taxon>Bacteria</taxon>
        <taxon>Bacillati</taxon>
        <taxon>Actinomycetota</taxon>
        <taxon>Actinomycetes</taxon>
        <taxon>Micrococcales</taxon>
        <taxon>Microbacteriaceae</taxon>
        <taxon>Glaciihabitans</taxon>
    </lineage>
</organism>
<keyword evidence="2 5" id="KW-0812">Transmembrane</keyword>
<evidence type="ECO:0000256" key="5">
    <source>
        <dbReference type="SAM" id="Phobius"/>
    </source>
</evidence>
<dbReference type="OrthoDB" id="3212588at2"/>
<dbReference type="Pfam" id="PF01040">
    <property type="entry name" value="UbiA"/>
    <property type="match status" value="1"/>
</dbReference>
<name>A0A2T0VIZ1_9MICO</name>
<feature type="transmembrane region" description="Helical" evidence="5">
    <location>
        <begin position="251"/>
        <end position="270"/>
    </location>
</feature>
<gene>
    <name evidence="6" type="ORF">B0I08_101301</name>
</gene>
<comment type="caution">
    <text evidence="6">The sequence shown here is derived from an EMBL/GenBank/DDBJ whole genome shotgun (WGS) entry which is preliminary data.</text>
</comment>
<protein>
    <submittedName>
        <fullName evidence="6">4-hydroxybenzoate polyprenyltransferase</fullName>
    </submittedName>
</protein>
<dbReference type="Gene3D" id="1.10.357.140">
    <property type="entry name" value="UbiA prenyltransferase"/>
    <property type="match status" value="1"/>
</dbReference>
<keyword evidence="6" id="KW-0808">Transferase</keyword>
<feature type="transmembrane region" description="Helical" evidence="5">
    <location>
        <begin position="155"/>
        <end position="176"/>
    </location>
</feature>
<feature type="transmembrane region" description="Helical" evidence="5">
    <location>
        <begin position="126"/>
        <end position="149"/>
    </location>
</feature>
<evidence type="ECO:0000313" key="7">
    <source>
        <dbReference type="Proteomes" id="UP000237983"/>
    </source>
</evidence>
<feature type="transmembrane region" description="Helical" evidence="5">
    <location>
        <begin position="88"/>
        <end position="114"/>
    </location>
</feature>
<evidence type="ECO:0000256" key="1">
    <source>
        <dbReference type="ARBA" id="ARBA00004141"/>
    </source>
</evidence>
<comment type="subcellular location">
    <subcellularLocation>
        <location evidence="1">Membrane</location>
        <topology evidence="1">Multi-pass membrane protein</topology>
    </subcellularLocation>
</comment>
<evidence type="ECO:0000256" key="3">
    <source>
        <dbReference type="ARBA" id="ARBA00022989"/>
    </source>
</evidence>
<evidence type="ECO:0000256" key="4">
    <source>
        <dbReference type="ARBA" id="ARBA00023136"/>
    </source>
</evidence>
<dbReference type="Proteomes" id="UP000237983">
    <property type="component" value="Unassembled WGS sequence"/>
</dbReference>
<keyword evidence="4 5" id="KW-0472">Membrane</keyword>
<reference evidence="6 7" key="1">
    <citation type="submission" date="2018-03" db="EMBL/GenBank/DDBJ databases">
        <title>Genomic Encyclopedia of Type Strains, Phase III (KMG-III): the genomes of soil and plant-associated and newly described type strains.</title>
        <authorList>
            <person name="Whitman W."/>
        </authorList>
    </citation>
    <scope>NUCLEOTIDE SEQUENCE [LARGE SCALE GENOMIC DNA]</scope>
    <source>
        <strain evidence="6 7">CGMCC 1.12484</strain>
    </source>
</reference>
<sequence length="276" mass="28153">MPTLVGALARSTHPGPTVAVTTIAVLLGVGVGVEPPRLLLLGLAVLANQVSVGLSNDWIDADRDRAVGRADKPIARGWVSVRTVRTAAWVSAATSLVLTVPLGVGAWCAQFVFIASAWAYNAGLKATAFSVVPYIVSFGLLPVLVTQSLTEPAGAAWWAVAVGALLGIAAHFANVLPDLDDDKRTGIRGLPHRLGRVAAGITTYVVLAAASVVVVSSSGIPVLAGGIGLALNLAIAAVGITLVITRPPSRLLFQLIMAAALLNVALLVLAGDHVAV</sequence>
<dbReference type="AlphaFoldDB" id="A0A2T0VIZ1"/>
<dbReference type="GO" id="GO:0016020">
    <property type="term" value="C:membrane"/>
    <property type="evidence" value="ECO:0007669"/>
    <property type="project" value="UniProtKB-SubCell"/>
</dbReference>
<evidence type="ECO:0000256" key="2">
    <source>
        <dbReference type="ARBA" id="ARBA00022692"/>
    </source>
</evidence>
<keyword evidence="3 5" id="KW-1133">Transmembrane helix</keyword>
<dbReference type="GO" id="GO:0016765">
    <property type="term" value="F:transferase activity, transferring alkyl or aryl (other than methyl) groups"/>
    <property type="evidence" value="ECO:0007669"/>
    <property type="project" value="InterPro"/>
</dbReference>